<organism evidence="4 5">
    <name type="scientific">Roridomyces roridus</name>
    <dbReference type="NCBI Taxonomy" id="1738132"/>
    <lineage>
        <taxon>Eukaryota</taxon>
        <taxon>Fungi</taxon>
        <taxon>Dikarya</taxon>
        <taxon>Basidiomycota</taxon>
        <taxon>Agaricomycotina</taxon>
        <taxon>Agaricomycetes</taxon>
        <taxon>Agaricomycetidae</taxon>
        <taxon>Agaricales</taxon>
        <taxon>Marasmiineae</taxon>
        <taxon>Mycenaceae</taxon>
        <taxon>Roridomyces</taxon>
    </lineage>
</organism>
<evidence type="ECO:0000313" key="4">
    <source>
        <dbReference type="EMBL" id="KAJ7637191.1"/>
    </source>
</evidence>
<keyword evidence="5" id="KW-1185">Reference proteome</keyword>
<evidence type="ECO:0000259" key="3">
    <source>
        <dbReference type="Pfam" id="PF23585"/>
    </source>
</evidence>
<feature type="transmembrane region" description="Helical" evidence="2">
    <location>
        <begin position="206"/>
        <end position="230"/>
    </location>
</feature>
<dbReference type="Proteomes" id="UP001221142">
    <property type="component" value="Unassembled WGS sequence"/>
</dbReference>
<sequence length="234" mass="23525">MSAANPSNSANSANSANPSGSAPVSGSNAASGSNVASGSNAPSGSAAPGSSAGPSIAQTDPAGGVTITQPPQTATSFYKIAPNNLMTIAWNFTYVIATPTSLTLSAVCANGNTYAVGPDSNGHLPGTATSVVWDIYSYQQAHLQTPLPQATCTLHMWDDRGPDATVAPGLMSPNTALAFALYTPQGYTPLASGWTCTGCNAGTRSIAAPSAFAGLFLTLLVMLVSGFRLLRSHA</sequence>
<feature type="region of interest" description="Disordered" evidence="1">
    <location>
        <begin position="1"/>
        <end position="68"/>
    </location>
</feature>
<evidence type="ECO:0000313" key="5">
    <source>
        <dbReference type="Proteomes" id="UP001221142"/>
    </source>
</evidence>
<evidence type="ECO:0000256" key="1">
    <source>
        <dbReference type="SAM" id="MobiDB-lite"/>
    </source>
</evidence>
<feature type="domain" description="DUF7137" evidence="3">
    <location>
        <begin position="60"/>
        <end position="197"/>
    </location>
</feature>
<keyword evidence="2" id="KW-0472">Membrane</keyword>
<dbReference type="Pfam" id="PF23585">
    <property type="entry name" value="DUF7137"/>
    <property type="match status" value="1"/>
</dbReference>
<evidence type="ECO:0000256" key="2">
    <source>
        <dbReference type="SAM" id="Phobius"/>
    </source>
</evidence>
<reference evidence="4" key="1">
    <citation type="submission" date="2023-03" db="EMBL/GenBank/DDBJ databases">
        <title>Massive genome expansion in bonnet fungi (Mycena s.s.) driven by repeated elements and novel gene families across ecological guilds.</title>
        <authorList>
            <consortium name="Lawrence Berkeley National Laboratory"/>
            <person name="Harder C.B."/>
            <person name="Miyauchi S."/>
            <person name="Viragh M."/>
            <person name="Kuo A."/>
            <person name="Thoen E."/>
            <person name="Andreopoulos B."/>
            <person name="Lu D."/>
            <person name="Skrede I."/>
            <person name="Drula E."/>
            <person name="Henrissat B."/>
            <person name="Morin E."/>
            <person name="Kohler A."/>
            <person name="Barry K."/>
            <person name="LaButti K."/>
            <person name="Morin E."/>
            <person name="Salamov A."/>
            <person name="Lipzen A."/>
            <person name="Mereny Z."/>
            <person name="Hegedus B."/>
            <person name="Baldrian P."/>
            <person name="Stursova M."/>
            <person name="Weitz H."/>
            <person name="Taylor A."/>
            <person name="Grigoriev I.V."/>
            <person name="Nagy L.G."/>
            <person name="Martin F."/>
            <person name="Kauserud H."/>
        </authorList>
    </citation>
    <scope>NUCLEOTIDE SEQUENCE</scope>
    <source>
        <strain evidence="4">9284</strain>
    </source>
</reference>
<dbReference type="InterPro" id="IPR055561">
    <property type="entry name" value="DUF7137"/>
</dbReference>
<dbReference type="PANTHER" id="PTHR42028:SF1">
    <property type="entry name" value="YALI0E30657P"/>
    <property type="match status" value="1"/>
</dbReference>
<name>A0AAD7C303_9AGAR</name>
<comment type="caution">
    <text evidence="4">The sequence shown here is derived from an EMBL/GenBank/DDBJ whole genome shotgun (WGS) entry which is preliminary data.</text>
</comment>
<keyword evidence="2" id="KW-0812">Transmembrane</keyword>
<gene>
    <name evidence="4" type="ORF">FB45DRAFT_741910</name>
</gene>
<dbReference type="PANTHER" id="PTHR42028">
    <property type="entry name" value="CHROMOSOME 1, WHOLE GENOME SHOTGUN SEQUENCE"/>
    <property type="match status" value="1"/>
</dbReference>
<protein>
    <recommendedName>
        <fullName evidence="3">DUF7137 domain-containing protein</fullName>
    </recommendedName>
</protein>
<proteinExistence type="predicted"/>
<feature type="compositionally biased region" description="Low complexity" evidence="1">
    <location>
        <begin position="1"/>
        <end position="55"/>
    </location>
</feature>
<dbReference type="AlphaFoldDB" id="A0AAD7C303"/>
<dbReference type="EMBL" id="JARKIF010000006">
    <property type="protein sequence ID" value="KAJ7637191.1"/>
    <property type="molecule type" value="Genomic_DNA"/>
</dbReference>
<accession>A0AAD7C303</accession>
<keyword evidence="2" id="KW-1133">Transmembrane helix</keyword>